<proteinExistence type="predicted"/>
<sequence>MQSIANILFGGYAGLADSNYRMWQKWHKIKLFDVLNTL</sequence>
<dbReference type="AlphaFoldDB" id="A0A3B0SEV0"/>
<reference evidence="1" key="1">
    <citation type="submission" date="2018-06" db="EMBL/GenBank/DDBJ databases">
        <authorList>
            <person name="Zhirakovskaya E."/>
        </authorList>
    </citation>
    <scope>NUCLEOTIDE SEQUENCE</scope>
</reference>
<name>A0A3B0SEV0_9ZZZZ</name>
<gene>
    <name evidence="1" type="ORF">MNBD_ALPHA05-337</name>
</gene>
<evidence type="ECO:0000313" key="1">
    <source>
        <dbReference type="EMBL" id="VAW02613.1"/>
    </source>
</evidence>
<accession>A0A3B0SEV0</accession>
<dbReference type="EMBL" id="UOEH01000368">
    <property type="protein sequence ID" value="VAW02613.1"/>
    <property type="molecule type" value="Genomic_DNA"/>
</dbReference>
<protein>
    <submittedName>
        <fullName evidence="1">Uncharacterized protein</fullName>
    </submittedName>
</protein>
<organism evidence="1">
    <name type="scientific">hydrothermal vent metagenome</name>
    <dbReference type="NCBI Taxonomy" id="652676"/>
    <lineage>
        <taxon>unclassified sequences</taxon>
        <taxon>metagenomes</taxon>
        <taxon>ecological metagenomes</taxon>
    </lineage>
</organism>